<organism evidence="1 2">
    <name type="scientific">Marmota monax</name>
    <name type="common">Woodchuck</name>
    <dbReference type="NCBI Taxonomy" id="9995"/>
    <lineage>
        <taxon>Eukaryota</taxon>
        <taxon>Metazoa</taxon>
        <taxon>Chordata</taxon>
        <taxon>Craniata</taxon>
        <taxon>Vertebrata</taxon>
        <taxon>Euteleostomi</taxon>
        <taxon>Mammalia</taxon>
        <taxon>Eutheria</taxon>
        <taxon>Euarchontoglires</taxon>
        <taxon>Glires</taxon>
        <taxon>Rodentia</taxon>
        <taxon>Sciuromorpha</taxon>
        <taxon>Sciuridae</taxon>
        <taxon>Xerinae</taxon>
        <taxon>Marmotini</taxon>
        <taxon>Marmota</taxon>
    </lineage>
</organism>
<dbReference type="EMBL" id="CABDUW010000870">
    <property type="protein sequence ID" value="VTJ76205.1"/>
    <property type="molecule type" value="Genomic_DNA"/>
</dbReference>
<accession>A0A5E4C309</accession>
<reference evidence="1" key="1">
    <citation type="submission" date="2019-04" db="EMBL/GenBank/DDBJ databases">
        <authorList>
            <person name="Alioto T."/>
            <person name="Alioto T."/>
        </authorList>
    </citation>
    <scope>NUCLEOTIDE SEQUENCE [LARGE SCALE GENOMIC DNA]</scope>
</reference>
<gene>
    <name evidence="1" type="ORF">MONAX_5E042757</name>
</gene>
<feature type="non-terminal residue" evidence="1">
    <location>
        <position position="1"/>
    </location>
</feature>
<evidence type="ECO:0000313" key="1">
    <source>
        <dbReference type="EMBL" id="VTJ76205.1"/>
    </source>
</evidence>
<evidence type="ECO:0000313" key="2">
    <source>
        <dbReference type="Proteomes" id="UP000335636"/>
    </source>
</evidence>
<dbReference type="Proteomes" id="UP000335636">
    <property type="component" value="Unassembled WGS sequence"/>
</dbReference>
<feature type="non-terminal residue" evidence="1">
    <location>
        <position position="114"/>
    </location>
</feature>
<sequence>WTGRIYVWKCMRDVLMGGMEAITCTHTSLVWMHISVYTGIARKETVVRTDENENYMEHKGQGVNFLNSHDTLGMPSIVLGHYQFLQDKGLSCAQDELMPRASKGKKTGEKIMSR</sequence>
<proteinExistence type="predicted"/>
<dbReference type="AlphaFoldDB" id="A0A5E4C309"/>
<protein>
    <submittedName>
        <fullName evidence="1">Uncharacterized protein</fullName>
    </submittedName>
</protein>
<keyword evidence="2" id="KW-1185">Reference proteome</keyword>
<name>A0A5E4C309_MARMO</name>
<comment type="caution">
    <text evidence="1">The sequence shown here is derived from an EMBL/GenBank/DDBJ whole genome shotgun (WGS) entry which is preliminary data.</text>
</comment>